<evidence type="ECO:0000313" key="8">
    <source>
        <dbReference type="EMBL" id="KKK95444.1"/>
    </source>
</evidence>
<dbReference type="InterPro" id="IPR038377">
    <property type="entry name" value="Na/Glc_symporter_sf"/>
</dbReference>
<evidence type="ECO:0000256" key="2">
    <source>
        <dbReference type="ARBA" id="ARBA00006434"/>
    </source>
</evidence>
<feature type="transmembrane region" description="Helical" evidence="6">
    <location>
        <begin position="148"/>
        <end position="167"/>
    </location>
</feature>
<sequence>SKRVNGKSQMNQKLIPKTAWMKRIRYFATLLACAVLLLGCSEQGPQVIKLATTTSTESSGLLDVLLPAFQRKTGIIVQVLPMGTGKALRTARDGNCDLVLVHAPKAEEQFVDQGWGVERRQIMYNDFVIVGPRGDPARIAGLSDAPAALARIAAAVAVLIAGFFGIYPPGFVAQVVAFAFGLAASSFFPIIVLGIFSKRTTKEGAIAGMLTGILFTGSYIIYFKFINPAANNAEHWWLGISPEGIGTLGMLANMAVTLVVTRFTPPPPQSVQDSVEAIRYPRKETQDVDYDI</sequence>
<evidence type="ECO:0000256" key="5">
    <source>
        <dbReference type="ARBA" id="ARBA00023136"/>
    </source>
</evidence>
<comment type="caution">
    <text evidence="8">The sequence shown here is derived from an EMBL/GenBank/DDBJ whole genome shotgun (WGS) entry which is preliminary data.</text>
</comment>
<keyword evidence="4 6" id="KW-1133">Transmembrane helix</keyword>
<dbReference type="Gene3D" id="1.20.1730.10">
    <property type="entry name" value="Sodium/glucose cotransporter"/>
    <property type="match status" value="1"/>
</dbReference>
<reference evidence="8" key="1">
    <citation type="journal article" date="2015" name="Nature">
        <title>Complex archaea that bridge the gap between prokaryotes and eukaryotes.</title>
        <authorList>
            <person name="Spang A."/>
            <person name="Saw J.H."/>
            <person name="Jorgensen S.L."/>
            <person name="Zaremba-Niedzwiedzka K."/>
            <person name="Martijn J."/>
            <person name="Lind A.E."/>
            <person name="van Eijk R."/>
            <person name="Schleper C."/>
            <person name="Guy L."/>
            <person name="Ettema T.J."/>
        </authorList>
    </citation>
    <scope>NUCLEOTIDE SEQUENCE</scope>
</reference>
<organism evidence="8">
    <name type="scientific">marine sediment metagenome</name>
    <dbReference type="NCBI Taxonomy" id="412755"/>
    <lineage>
        <taxon>unclassified sequences</taxon>
        <taxon>metagenomes</taxon>
        <taxon>ecological metagenomes</taxon>
    </lineage>
</organism>
<dbReference type="Pfam" id="PF12849">
    <property type="entry name" value="PBP_like_2"/>
    <property type="match status" value="1"/>
</dbReference>
<accession>A0A0F9BYM7</accession>
<dbReference type="InterPro" id="IPR052738">
    <property type="entry name" value="ABC-Tungstate_binding"/>
</dbReference>
<dbReference type="SUPFAM" id="SSF53850">
    <property type="entry name" value="Periplasmic binding protein-like II"/>
    <property type="match status" value="1"/>
</dbReference>
<dbReference type="PROSITE" id="PS00457">
    <property type="entry name" value="NA_SOLUT_SYMP_2"/>
    <property type="match status" value="1"/>
</dbReference>
<dbReference type="PROSITE" id="PS50283">
    <property type="entry name" value="NA_SOLUT_SYMP_3"/>
    <property type="match status" value="1"/>
</dbReference>
<keyword evidence="5 6" id="KW-0472">Membrane</keyword>
<dbReference type="Gene3D" id="3.40.190.10">
    <property type="entry name" value="Periplasmic binding protein-like II"/>
    <property type="match status" value="1"/>
</dbReference>
<comment type="subcellular location">
    <subcellularLocation>
        <location evidence="1">Membrane</location>
        <topology evidence="1">Multi-pass membrane protein</topology>
    </subcellularLocation>
</comment>
<protein>
    <recommendedName>
        <fullName evidence="7">PBP domain-containing protein</fullName>
    </recommendedName>
</protein>
<comment type="similarity">
    <text evidence="2">Belongs to the sodium:solute symporter (SSF) (TC 2.A.21) family.</text>
</comment>
<dbReference type="InterPro" id="IPR018212">
    <property type="entry name" value="Na/solute_symporter_CS"/>
</dbReference>
<dbReference type="GO" id="GO:0022857">
    <property type="term" value="F:transmembrane transporter activity"/>
    <property type="evidence" value="ECO:0007669"/>
    <property type="project" value="InterPro"/>
</dbReference>
<dbReference type="GO" id="GO:0016020">
    <property type="term" value="C:membrane"/>
    <property type="evidence" value="ECO:0007669"/>
    <property type="project" value="UniProtKB-SubCell"/>
</dbReference>
<dbReference type="AlphaFoldDB" id="A0A0F9BYM7"/>
<dbReference type="PANTHER" id="PTHR37945:SF1">
    <property type="entry name" value="EXTRACELLULAR TUNGSTATE BINDING PROTEIN"/>
    <property type="match status" value="1"/>
</dbReference>
<dbReference type="PANTHER" id="PTHR37945">
    <property type="entry name" value="EXTRACELLULAR TUNGSTATE BINDING PROTEIN"/>
    <property type="match status" value="1"/>
</dbReference>
<gene>
    <name evidence="8" type="ORF">LCGC14_2672740</name>
</gene>
<evidence type="ECO:0000256" key="4">
    <source>
        <dbReference type="ARBA" id="ARBA00022989"/>
    </source>
</evidence>
<dbReference type="InterPro" id="IPR024370">
    <property type="entry name" value="PBP_domain"/>
</dbReference>
<keyword evidence="3 6" id="KW-0812">Transmembrane</keyword>
<feature type="transmembrane region" description="Helical" evidence="6">
    <location>
        <begin position="245"/>
        <end position="264"/>
    </location>
</feature>
<evidence type="ECO:0000259" key="7">
    <source>
        <dbReference type="Pfam" id="PF12849"/>
    </source>
</evidence>
<dbReference type="EMBL" id="LAZR01046907">
    <property type="protein sequence ID" value="KKK95444.1"/>
    <property type="molecule type" value="Genomic_DNA"/>
</dbReference>
<feature type="domain" description="PBP" evidence="7">
    <location>
        <begin position="43"/>
        <end position="152"/>
    </location>
</feature>
<dbReference type="InterPro" id="IPR001734">
    <property type="entry name" value="Na/solute_symporter"/>
</dbReference>
<name>A0A0F9BYM7_9ZZZZ</name>
<evidence type="ECO:0000256" key="1">
    <source>
        <dbReference type="ARBA" id="ARBA00004141"/>
    </source>
</evidence>
<evidence type="ECO:0000256" key="6">
    <source>
        <dbReference type="SAM" id="Phobius"/>
    </source>
</evidence>
<feature type="non-terminal residue" evidence="8">
    <location>
        <position position="1"/>
    </location>
</feature>
<proteinExistence type="inferred from homology"/>
<evidence type="ECO:0000256" key="3">
    <source>
        <dbReference type="ARBA" id="ARBA00022692"/>
    </source>
</evidence>
<feature type="transmembrane region" description="Helical" evidence="6">
    <location>
        <begin position="173"/>
        <end position="196"/>
    </location>
</feature>
<feature type="transmembrane region" description="Helical" evidence="6">
    <location>
        <begin position="205"/>
        <end position="225"/>
    </location>
</feature>